<gene>
    <name evidence="2" type="ORF">AVEN_215065_1</name>
    <name evidence="1" type="ORF">AVEN_75754_1</name>
</gene>
<dbReference type="EMBL" id="BGPR01018499">
    <property type="protein sequence ID" value="GBN79325.1"/>
    <property type="molecule type" value="Genomic_DNA"/>
</dbReference>
<dbReference type="Proteomes" id="UP000499080">
    <property type="component" value="Unassembled WGS sequence"/>
</dbReference>
<organism evidence="1 3">
    <name type="scientific">Araneus ventricosus</name>
    <name type="common">Orbweaver spider</name>
    <name type="synonym">Epeira ventricosa</name>
    <dbReference type="NCBI Taxonomy" id="182803"/>
    <lineage>
        <taxon>Eukaryota</taxon>
        <taxon>Metazoa</taxon>
        <taxon>Ecdysozoa</taxon>
        <taxon>Arthropoda</taxon>
        <taxon>Chelicerata</taxon>
        <taxon>Arachnida</taxon>
        <taxon>Araneae</taxon>
        <taxon>Araneomorphae</taxon>
        <taxon>Entelegynae</taxon>
        <taxon>Araneoidea</taxon>
        <taxon>Araneidae</taxon>
        <taxon>Araneus</taxon>
    </lineage>
</organism>
<evidence type="ECO:0000313" key="2">
    <source>
        <dbReference type="EMBL" id="GBN79353.1"/>
    </source>
</evidence>
<keyword evidence="3" id="KW-1185">Reference proteome</keyword>
<sequence>MHSMLFYFRYNDRPVSSNPNTTSGFSGHSSRDDPAEKRFYTIAVSSPHDLLLCQLPRHSLHPLIFQPPLNKAQELLLCQLPRHSLHPLIFQPPLNKARSLKNLSCFWTLVGSQLDRDKRQGNNAHSIFVYPKSSTETAENLRASIRKILRSCEPPPTVPSTKGIQSEGIIITCRSKSDELNIKAPLAIYDSFKTVVEEKWRTDETDGSKTNKGTASAFCVFRHGI</sequence>
<evidence type="ECO:0000313" key="1">
    <source>
        <dbReference type="EMBL" id="GBN79325.1"/>
    </source>
</evidence>
<reference evidence="1 3" key="1">
    <citation type="journal article" date="2019" name="Sci. Rep.">
        <title>Orb-weaving spider Araneus ventricosus genome elucidates the spidroin gene catalogue.</title>
        <authorList>
            <person name="Kono N."/>
            <person name="Nakamura H."/>
            <person name="Ohtoshi R."/>
            <person name="Moran D.A.P."/>
            <person name="Shinohara A."/>
            <person name="Yoshida Y."/>
            <person name="Fujiwara M."/>
            <person name="Mori M."/>
            <person name="Tomita M."/>
            <person name="Arakawa K."/>
        </authorList>
    </citation>
    <scope>NUCLEOTIDE SEQUENCE [LARGE SCALE GENOMIC DNA]</scope>
</reference>
<comment type="caution">
    <text evidence="1">The sequence shown here is derived from an EMBL/GenBank/DDBJ whole genome shotgun (WGS) entry which is preliminary data.</text>
</comment>
<evidence type="ECO:0000313" key="3">
    <source>
        <dbReference type="Proteomes" id="UP000499080"/>
    </source>
</evidence>
<accession>A0A4Y2RWG2</accession>
<proteinExistence type="predicted"/>
<protein>
    <submittedName>
        <fullName evidence="1">Uncharacterized protein</fullName>
    </submittedName>
</protein>
<dbReference type="AlphaFoldDB" id="A0A4Y2RWG2"/>
<name>A0A4Y2RWG2_ARAVE</name>
<dbReference type="EMBL" id="BGPR01018510">
    <property type="protein sequence ID" value="GBN79353.1"/>
    <property type="molecule type" value="Genomic_DNA"/>
</dbReference>